<organism evidence="1 2">
    <name type="scientific">Hypoxylon rubiginosum</name>
    <dbReference type="NCBI Taxonomy" id="110542"/>
    <lineage>
        <taxon>Eukaryota</taxon>
        <taxon>Fungi</taxon>
        <taxon>Dikarya</taxon>
        <taxon>Ascomycota</taxon>
        <taxon>Pezizomycotina</taxon>
        <taxon>Sordariomycetes</taxon>
        <taxon>Xylariomycetidae</taxon>
        <taxon>Xylariales</taxon>
        <taxon>Hypoxylaceae</taxon>
        <taxon>Hypoxylon</taxon>
    </lineage>
</organism>
<gene>
    <name evidence="1" type="ORF">F4820DRAFT_458758</name>
</gene>
<name>A0ACB9YZC7_9PEZI</name>
<keyword evidence="2" id="KW-1185">Reference proteome</keyword>
<protein>
    <submittedName>
        <fullName evidence="1">Kinase-like protein</fullName>
    </submittedName>
</protein>
<dbReference type="Proteomes" id="UP001497700">
    <property type="component" value="Unassembled WGS sequence"/>
</dbReference>
<evidence type="ECO:0000313" key="2">
    <source>
        <dbReference type="Proteomes" id="UP001497700"/>
    </source>
</evidence>
<dbReference type="EMBL" id="MU393484">
    <property type="protein sequence ID" value="KAI4864582.1"/>
    <property type="molecule type" value="Genomic_DNA"/>
</dbReference>
<sequence>MATRTRTNSDSSAKSQNDQHDVADVPDEPLTDEVIEYDPGSGLLGLENVQMYNKGGHHPVHLDDIIDGRFQVYHKLGNGGFGIVWFCRDLTLGKWRAVKIMAANYSSETEEKIYNRLLDRHTREYLEENHIMIPLERFWLEGPNGRHRCFVMPVCGWPVSDWRLSQRDYKPETDPNVRDTCRQIVQSLFFLHSHGICHGDFTPRNILMKIEGLDDLDEEEILDMMEEAHCYTVKTESGRPPGPRAPEYSVQPVDSYWCRSLSTKSIAVIDLGQSYFMESPPRSTGIPSLYAPPEILFDGTGTPGPYSDIWSLACTLFEVRTGTQLFASITGGGIGIPVLQIESYLGPLPNIYNHAFCEMLRKIPRASISPRQQSESSESDQKQNLEPEPEQQPESESEWEQEEGYESEMEDQHTDKFEKVLGIEMRVLRKLQRPEDVPADQQSSEFISWRYSQEEVADFADLLRKMLRYNPAKRIDIGAVASHPWNINGNSKSNIHPGNSSLLLQLFFKF</sequence>
<accession>A0ACB9YZC7</accession>
<comment type="caution">
    <text evidence="1">The sequence shown here is derived from an EMBL/GenBank/DDBJ whole genome shotgun (WGS) entry which is preliminary data.</text>
</comment>
<reference evidence="1 2" key="1">
    <citation type="journal article" date="2022" name="New Phytol.">
        <title>Ecological generalism drives hyperdiversity of secondary metabolite gene clusters in xylarialean endophytes.</title>
        <authorList>
            <person name="Franco M.E.E."/>
            <person name="Wisecaver J.H."/>
            <person name="Arnold A.E."/>
            <person name="Ju Y.M."/>
            <person name="Slot J.C."/>
            <person name="Ahrendt S."/>
            <person name="Moore L.P."/>
            <person name="Eastman K.E."/>
            <person name="Scott K."/>
            <person name="Konkel Z."/>
            <person name="Mondo S.J."/>
            <person name="Kuo A."/>
            <person name="Hayes R.D."/>
            <person name="Haridas S."/>
            <person name="Andreopoulos B."/>
            <person name="Riley R."/>
            <person name="LaButti K."/>
            <person name="Pangilinan J."/>
            <person name="Lipzen A."/>
            <person name="Amirebrahimi M."/>
            <person name="Yan J."/>
            <person name="Adam C."/>
            <person name="Keymanesh K."/>
            <person name="Ng V."/>
            <person name="Louie K."/>
            <person name="Northen T."/>
            <person name="Drula E."/>
            <person name="Henrissat B."/>
            <person name="Hsieh H.M."/>
            <person name="Youens-Clark K."/>
            <person name="Lutzoni F."/>
            <person name="Miadlikowska J."/>
            <person name="Eastwood D.C."/>
            <person name="Hamelin R.C."/>
            <person name="Grigoriev I.V."/>
            <person name="U'Ren J.M."/>
        </authorList>
    </citation>
    <scope>NUCLEOTIDE SEQUENCE [LARGE SCALE GENOMIC DNA]</scope>
    <source>
        <strain evidence="1 2">CBS 119005</strain>
    </source>
</reference>
<proteinExistence type="predicted"/>
<evidence type="ECO:0000313" key="1">
    <source>
        <dbReference type="EMBL" id="KAI4864582.1"/>
    </source>
</evidence>